<evidence type="ECO:0000313" key="2">
    <source>
        <dbReference type="Proteomes" id="UP000664203"/>
    </source>
</evidence>
<dbReference type="PANTHER" id="PTHR38797">
    <property type="entry name" value="NUCLEAR PORE COMPLEX PROTEIN NUP85-RELATED"/>
    <property type="match status" value="1"/>
</dbReference>
<accession>A0A8H3IW39</accession>
<dbReference type="PANTHER" id="PTHR38797:SF4">
    <property type="entry name" value="NUCLEAR PORE COMPLEX PROTEIN NUP85"/>
    <property type="match status" value="1"/>
</dbReference>
<keyword evidence="2" id="KW-1185">Reference proteome</keyword>
<dbReference type="OrthoDB" id="3350591at2759"/>
<name>A0A8H3IW39_9LECA</name>
<dbReference type="Proteomes" id="UP000664203">
    <property type="component" value="Unassembled WGS sequence"/>
</dbReference>
<organism evidence="1 2">
    <name type="scientific">Alectoria fallacina</name>
    <dbReference type="NCBI Taxonomy" id="1903189"/>
    <lineage>
        <taxon>Eukaryota</taxon>
        <taxon>Fungi</taxon>
        <taxon>Dikarya</taxon>
        <taxon>Ascomycota</taxon>
        <taxon>Pezizomycotina</taxon>
        <taxon>Lecanoromycetes</taxon>
        <taxon>OSLEUM clade</taxon>
        <taxon>Lecanoromycetidae</taxon>
        <taxon>Lecanorales</taxon>
        <taxon>Lecanorineae</taxon>
        <taxon>Parmeliaceae</taxon>
        <taxon>Alectoria</taxon>
    </lineage>
</organism>
<dbReference type="AlphaFoldDB" id="A0A8H3IW39"/>
<comment type="caution">
    <text evidence="1">The sequence shown here is derived from an EMBL/GenBank/DDBJ whole genome shotgun (WGS) entry which is preliminary data.</text>
</comment>
<protein>
    <submittedName>
        <fullName evidence="1">Uncharacterized protein</fullName>
    </submittedName>
</protein>
<dbReference type="InterPro" id="IPR022085">
    <property type="entry name" value="OpdG"/>
</dbReference>
<reference evidence="1" key="1">
    <citation type="submission" date="2021-03" db="EMBL/GenBank/DDBJ databases">
        <authorList>
            <person name="Tagirdzhanova G."/>
        </authorList>
    </citation>
    <scope>NUCLEOTIDE SEQUENCE</scope>
</reference>
<proteinExistence type="predicted"/>
<dbReference type="InterPro" id="IPR053204">
    <property type="entry name" value="Oxopyrrolidines_Biosynth-assoc"/>
</dbReference>
<evidence type="ECO:0000313" key="1">
    <source>
        <dbReference type="EMBL" id="CAF9929214.1"/>
    </source>
</evidence>
<gene>
    <name evidence="1" type="ORF">ALECFALPRED_004276</name>
</gene>
<dbReference type="Pfam" id="PF12311">
    <property type="entry name" value="DUF3632"/>
    <property type="match status" value="1"/>
</dbReference>
<dbReference type="EMBL" id="CAJPDR010000264">
    <property type="protein sequence ID" value="CAF9929214.1"/>
    <property type="molecule type" value="Genomic_DNA"/>
</dbReference>
<sequence length="287" mass="31912">MSIEAWAHNARRDKYRQDPEHQRAIDALKNLFEARTDSDTAAVTIASVYNPLLQRGLKSSLVPTLWDIICDAIRALGGIKDIAGRQVDLLNSISKLPDVTDEHGKAITPVRGVYWRDLPELGIMFSEYAIDIEPMDEMEEDGDWDAQAVPLLNATTFGALYLAFGRQPIGMSFHAEVSLMQGIEVPCQTLEQHRRAAVNVPPAATWVLLAGESIHELCRNDHDRQDGGPGSTPDGDEWLWAKGRGYSLGRWAFWKKRFSEIAVTEDLTDGIKDIAARAASEMEKIGN</sequence>